<protein>
    <submittedName>
        <fullName evidence="1">Uncharacterized protein</fullName>
    </submittedName>
</protein>
<evidence type="ECO:0000313" key="2">
    <source>
        <dbReference type="Proteomes" id="UP001052739"/>
    </source>
</evidence>
<name>A0ABQ3PAF0_9ACTN</name>
<reference evidence="1" key="1">
    <citation type="submission" date="2024-05" db="EMBL/GenBank/DDBJ databases">
        <title>Whole genome shotgun sequence of Streptomyces hydrogenans NBRC 13475.</title>
        <authorList>
            <person name="Komaki H."/>
            <person name="Tamura T."/>
        </authorList>
    </citation>
    <scope>NUCLEOTIDE SEQUENCE</scope>
    <source>
        <strain evidence="1">NBRC 13475</strain>
    </source>
</reference>
<dbReference type="Proteomes" id="UP001052739">
    <property type="component" value="Unassembled WGS sequence"/>
</dbReference>
<accession>A0ABQ3PAF0</accession>
<proteinExistence type="predicted"/>
<gene>
    <name evidence="1" type="ORF">Shyd_33830</name>
</gene>
<keyword evidence="2" id="KW-1185">Reference proteome</keyword>
<organism evidence="1 2">
    <name type="scientific">Streptomyces hydrogenans</name>
    <dbReference type="NCBI Taxonomy" id="1873719"/>
    <lineage>
        <taxon>Bacteria</taxon>
        <taxon>Bacillati</taxon>
        <taxon>Actinomycetota</taxon>
        <taxon>Actinomycetes</taxon>
        <taxon>Kitasatosporales</taxon>
        <taxon>Streptomycetaceae</taxon>
        <taxon>Streptomyces</taxon>
    </lineage>
</organism>
<evidence type="ECO:0000313" key="1">
    <source>
        <dbReference type="EMBL" id="GHI22012.1"/>
    </source>
</evidence>
<sequence>MKGFAQIAAPTRVRSSKRIPPALITAKTAIAAANQRRGRCGRPLGGGEFEAEAEAGTGSGVDMRVDIRIPP</sequence>
<comment type="caution">
    <text evidence="1">The sequence shown here is derived from an EMBL/GenBank/DDBJ whole genome shotgun (WGS) entry which is preliminary data.</text>
</comment>
<dbReference type="EMBL" id="BNDW01000019">
    <property type="protein sequence ID" value="GHI22012.1"/>
    <property type="molecule type" value="Genomic_DNA"/>
</dbReference>